<dbReference type="Pfam" id="PF04266">
    <property type="entry name" value="ASCH"/>
    <property type="match status" value="1"/>
</dbReference>
<evidence type="ECO:0000259" key="1">
    <source>
        <dbReference type="SMART" id="SM01022"/>
    </source>
</evidence>
<dbReference type="SUPFAM" id="SSF88697">
    <property type="entry name" value="PUA domain-like"/>
    <property type="match status" value="1"/>
</dbReference>
<dbReference type="InterPro" id="IPR007374">
    <property type="entry name" value="ASCH_domain"/>
</dbReference>
<organism evidence="2 3">
    <name type="scientific">Naumannella halotolerans</name>
    <dbReference type="NCBI Taxonomy" id="993414"/>
    <lineage>
        <taxon>Bacteria</taxon>
        <taxon>Bacillati</taxon>
        <taxon>Actinomycetota</taxon>
        <taxon>Actinomycetes</taxon>
        <taxon>Propionibacteriales</taxon>
        <taxon>Propionibacteriaceae</taxon>
        <taxon>Naumannella</taxon>
    </lineage>
</organism>
<dbReference type="AlphaFoldDB" id="A0A4R7J382"/>
<feature type="domain" description="ASCH" evidence="1">
    <location>
        <begin position="52"/>
        <end position="172"/>
    </location>
</feature>
<accession>A0A4R7J382</accession>
<dbReference type="InterPro" id="IPR009326">
    <property type="entry name" value="DUF984"/>
</dbReference>
<name>A0A4R7J382_9ACTN</name>
<dbReference type="CDD" id="cd06553">
    <property type="entry name" value="ASCH_Ef3133_like"/>
    <property type="match status" value="1"/>
</dbReference>
<dbReference type="PANTHER" id="PTHR39203:SF1">
    <property type="entry name" value="CYTOPLASMIC PROTEIN"/>
    <property type="match status" value="1"/>
</dbReference>
<dbReference type="EMBL" id="SOAW01000002">
    <property type="protein sequence ID" value="TDT30847.1"/>
    <property type="molecule type" value="Genomic_DNA"/>
</dbReference>
<dbReference type="Gene3D" id="3.10.400.10">
    <property type="entry name" value="Sulfate adenylyltransferase"/>
    <property type="match status" value="1"/>
</dbReference>
<reference evidence="2 3" key="1">
    <citation type="submission" date="2019-03" db="EMBL/GenBank/DDBJ databases">
        <title>Genomic Encyclopedia of Archaeal and Bacterial Type Strains, Phase II (KMG-II): from individual species to whole genera.</title>
        <authorList>
            <person name="Goeker M."/>
        </authorList>
    </citation>
    <scope>NUCLEOTIDE SEQUENCE [LARGE SCALE GENOMIC DNA]</scope>
    <source>
        <strain evidence="2 3">DSM 24323</strain>
    </source>
</reference>
<dbReference type="SMART" id="SM01022">
    <property type="entry name" value="ASCH"/>
    <property type="match status" value="1"/>
</dbReference>
<dbReference type="PANTHER" id="PTHR39203">
    <property type="entry name" value="CYTOPLASMIC PROTEIN-RELATED"/>
    <property type="match status" value="1"/>
</dbReference>
<evidence type="ECO:0000313" key="2">
    <source>
        <dbReference type="EMBL" id="TDT30847.1"/>
    </source>
</evidence>
<dbReference type="RefSeq" id="WP_133755196.1">
    <property type="nucleotide sequence ID" value="NZ_CP171129.1"/>
</dbReference>
<sequence>MAISDDNAPEPGSPGPDLVAEFWAGAHLATRANPLPGYLGVTTGETLPPPTMAFGGTPEQQDALAELIVDGVKTATASALADYQAADEPVPSVGDLGIVVDGRGRPRALIRTTAVEVRPFDQVDAEHARLEGEGDRSLAHWQTEHRRFFTEFSHGGFSPDMPVVLERFRVLYS</sequence>
<evidence type="ECO:0000313" key="3">
    <source>
        <dbReference type="Proteomes" id="UP000295371"/>
    </source>
</evidence>
<protein>
    <submittedName>
        <fullName evidence="2">Uncharacterized protein YhfF</fullName>
    </submittedName>
</protein>
<comment type="caution">
    <text evidence="2">The sequence shown here is derived from an EMBL/GenBank/DDBJ whole genome shotgun (WGS) entry which is preliminary data.</text>
</comment>
<dbReference type="InterPro" id="IPR015947">
    <property type="entry name" value="PUA-like_sf"/>
</dbReference>
<dbReference type="Proteomes" id="UP000295371">
    <property type="component" value="Unassembled WGS sequence"/>
</dbReference>
<proteinExistence type="predicted"/>
<gene>
    <name evidence="2" type="ORF">CLV29_2253</name>
</gene>
<keyword evidence="3" id="KW-1185">Reference proteome</keyword>
<dbReference type="OrthoDB" id="9807542at2"/>